<dbReference type="EMBL" id="CADCUB010000134">
    <property type="protein sequence ID" value="CAA9348405.1"/>
    <property type="molecule type" value="Genomic_DNA"/>
</dbReference>
<proteinExistence type="predicted"/>
<name>A0A6J4M836_9ACTN</name>
<feature type="non-terminal residue" evidence="2">
    <location>
        <position position="172"/>
    </location>
</feature>
<dbReference type="AlphaFoldDB" id="A0A6J4M836"/>
<evidence type="ECO:0000313" key="2">
    <source>
        <dbReference type="EMBL" id="CAA9348405.1"/>
    </source>
</evidence>
<reference evidence="2" key="1">
    <citation type="submission" date="2020-02" db="EMBL/GenBank/DDBJ databases">
        <authorList>
            <person name="Meier V. D."/>
        </authorList>
    </citation>
    <scope>NUCLEOTIDE SEQUENCE</scope>
    <source>
        <strain evidence="2">AVDCRST_MAG07</strain>
    </source>
</reference>
<organism evidence="2">
    <name type="scientific">uncultured Frankineae bacterium</name>
    <dbReference type="NCBI Taxonomy" id="437475"/>
    <lineage>
        <taxon>Bacteria</taxon>
        <taxon>Bacillati</taxon>
        <taxon>Actinomycetota</taxon>
        <taxon>Actinomycetes</taxon>
        <taxon>Frankiales</taxon>
        <taxon>environmental samples</taxon>
    </lineage>
</organism>
<feature type="non-terminal residue" evidence="2">
    <location>
        <position position="1"/>
    </location>
</feature>
<feature type="compositionally biased region" description="Low complexity" evidence="1">
    <location>
        <begin position="56"/>
        <end position="67"/>
    </location>
</feature>
<accession>A0A6J4M836</accession>
<feature type="compositionally biased region" description="Low complexity" evidence="1">
    <location>
        <begin position="86"/>
        <end position="98"/>
    </location>
</feature>
<protein>
    <submittedName>
        <fullName evidence="2">Uncharacterized protein</fullName>
    </submittedName>
</protein>
<feature type="region of interest" description="Disordered" evidence="1">
    <location>
        <begin position="1"/>
        <end position="172"/>
    </location>
</feature>
<feature type="compositionally biased region" description="Basic residues" evidence="1">
    <location>
        <begin position="17"/>
        <end position="35"/>
    </location>
</feature>
<evidence type="ECO:0000256" key="1">
    <source>
        <dbReference type="SAM" id="MobiDB-lite"/>
    </source>
</evidence>
<gene>
    <name evidence="2" type="ORF">AVDCRST_MAG07-2838</name>
</gene>
<feature type="compositionally biased region" description="Basic and acidic residues" evidence="1">
    <location>
        <begin position="140"/>
        <end position="172"/>
    </location>
</feature>
<sequence>DAGGHRRPRPAAPGRVFGRRVPRARHSARHAARRHPLADARGADSAGGVRAGGRGAVRPGRALGRGLARLRRLGRGAVGVRHDRGAGACRAGADGRPPARGRRRRGRGGVLPDGRRDHRQRRAGRCGTPGRRPAPRARPRRPDAADRGSDPDPAPDRRCPSGHDLERDRDLL</sequence>